<dbReference type="OrthoDB" id="381190at2759"/>
<feature type="region of interest" description="Disordered" evidence="13">
    <location>
        <begin position="1010"/>
        <end position="1034"/>
    </location>
</feature>
<keyword evidence="11" id="KW-0539">Nucleus</keyword>
<feature type="region of interest" description="Disordered" evidence="13">
    <location>
        <begin position="118"/>
        <end position="147"/>
    </location>
</feature>
<dbReference type="InterPro" id="IPR050517">
    <property type="entry name" value="DDR_Repair_Kinase"/>
</dbReference>
<evidence type="ECO:0000259" key="16">
    <source>
        <dbReference type="PROSITE" id="PS51190"/>
    </source>
</evidence>
<dbReference type="PROSITE" id="PS51190">
    <property type="entry name" value="FATC"/>
    <property type="match status" value="1"/>
</dbReference>
<evidence type="ECO:0000313" key="18">
    <source>
        <dbReference type="Proteomes" id="UP000650467"/>
    </source>
</evidence>
<dbReference type="SUPFAM" id="SSF56112">
    <property type="entry name" value="Protein kinase-like (PK-like)"/>
    <property type="match status" value="1"/>
</dbReference>
<dbReference type="SUPFAM" id="SSF48371">
    <property type="entry name" value="ARM repeat"/>
    <property type="match status" value="1"/>
</dbReference>
<dbReference type="InterPro" id="IPR016024">
    <property type="entry name" value="ARM-type_fold"/>
</dbReference>
<evidence type="ECO:0000256" key="8">
    <source>
        <dbReference type="ARBA" id="ARBA00022777"/>
    </source>
</evidence>
<keyword evidence="8" id="KW-0418">Kinase</keyword>
<feature type="domain" description="PI3K/PI4K catalytic" evidence="14">
    <location>
        <begin position="2464"/>
        <end position="2773"/>
    </location>
</feature>
<dbReference type="Gene3D" id="1.10.1070.11">
    <property type="entry name" value="Phosphatidylinositol 3-/4-kinase, catalytic domain"/>
    <property type="match status" value="1"/>
</dbReference>
<sequence>MPAGASNSRRAGQPDLARCNAVPSSKPGRGKDASGLERATSVDPDQATLPIRDEGGERPAKRLRRVGGPGGKQQASQAAAGKYGNLQDMFASQHAIKQRALAEARSARDAGTQLAAPAAAADAAGGGSPGDRTAALEGVRSSPAPNLAHTPASQALAAAAAAVVQLMVVTSTPLPRRELQPKIELLGRAVAELLPLAGPELLLLATRSAVELVHQACSAPGAATGSLSEAATAYDPAALTAPELQTAVYRTSCVLVLAVLRALPELDTDMDIGCPGAEPGSEGEWAAAWSAGMRSLVDMVLTLVQPSPAALSLVPESQPCVEAVATSSAGIFLRTALCTAGCCLAAAVLPAARHPSSRCEALLVASSGQCTGLEKSLKRFFTAMGGAGDGPEGGLASAESLAPRRTDASQVSTAADGRRHIAAVLGAFGRSLVMYLLPVGMLLPVMDITDRPSTDRKVVFNAERMGGPDGIAAAMLDEFARALQRARSGQASIKVPEAPGFGAEAALAGGLQAAAELLASSQVSHVARATCKAVVLGLRQVLSGLRQVIWELAPPSGGSELQPGARSIAVALSAAAAGLPHLPDELWLALDPLPASDSSGGGADEEPCGSGQPAWPPLTSIVKLAEPWLGQGCAEVAGGNSRTTAIAQVEVLTALRDVVHVCPTSCAADSNATLAQAVFAALRSQHGVVRAAGTSLLRACLQPGVAADIFRPSEGSTSNAVVRDVLSRLHTIMGELRSDAAAIRCSLLFSAVGLLAADGEAGLPGLTWLDSAPQLLLMVLGCLGADDQQVRAAASSALGVLTAALDLSAQQLLLEGPHATMVLNTLGCSVLTSPRLLPELCRLLNATDAQLVRAIVPHAIGPLCCSNRLDELRELARRLDMPPAELFTLHAHHAYAYAFWKEPAAFDAFMERVEREVLERGHGDVVGRLSMARMLTKQTIIMAGEPSDSWHVTGSLEPPAGLHERIEVFMRAIAAESREMETDDFVQELLLGEVAAGLFELFGKQLAQTPGSGNAATGPSGGRPEGAGGVPMSPQRARHHHAAYHQAHLLGPDVHHHRAATVESVDAEALQALRSLCVLVLMLGKHLPGHVPPVMVLLTAAVSRAISSSVELQLQSLAGWRVFLRCLAATAPSLLERVAVQASVVLLPLLQSPYTEVSSSAAGVLTLLVVDNKEHVRKALSRMPPLPAEVPGLEQVAQVLQEELQLADRRKRLAQLADSLQHDSLEVRHVALGELRFFLTDQRAFMCELVQRGCSGRTAVGAGMSPESSRAVAAAGATQKLGKRIAGAAGTKGHNSAGAAADAALLVQLLSALLRCCENTVRTRLGKDIRIRCGECLGLLGALDPARVAVERRAPPDLVDQEQEGAGPGGGNSSPEAARAMARGAGGGQYSLEVALVENLVRVMETTGDLTVYRFTSYALQCLLQHYTGGSIDGGVARVTSGTAAAGGRAGAASPEPEGLYWEIRPDIRPLVKPYLTTRYTLEDVGRGGRPEVDSWLAGNPLFNSPKRPSYRRWMTLWIRAMLRFAVGPHQAAFNAMMPVMRQDLPLMTFMLPQVVHAVLVSGNTTATEAVRREVVAVLQAGAAGPSEADGQLELYLQALFGLLDVLGRWVKDAWQAAGATGSTQVAAQAPGGDNVSELPARAQHVRAFIESIPMETLARAASRCGAHARAVQTFETHMRSEAIKAHAASQSKSATSGGLNPAADISRPQYKALNADVSFLLEAYGQLGEPDGLAGLCAMRPSGLSEADQVLVAERAGQWSDAMALYESAMRREAPAAEEPGASAFGAAGAALGALGRCSSAGAAAPKQGSHRAPGTDSEDSASSGALSNSQAGYMRCLLAMGHSSAVLSSVDGLLARGMCTPSAAKQFAALGVAASWRLGRWSLLRGYLHAAELAGPEPGEHGEHLLLPGMTLPGSTALSAGDQWELDIGHLLDTLHRGDWARVRDLLEGYREESMAVLPALAQESYVRAYPHMVRLHMMQELSDVLSLLDPSCGWTGLSANERARRLRWPDRMSSTQASLPTQEPLLSFRRQLSALMGDREAEAAAWLATAKLCRANGHLDAATSAVLEAATRGVGAAAALESAKLLRARDLHHRAASELQSAIQELASAHAVVSPAAADSRRMLARLKLCLARWSAGQGGCAPAELRRLFDEALDADRAWDKPHFHYARYLDQIYQDARRRQTGLGGKPMANAGRSAGERFGGRVKIMIGEERQYYEYLPDVLRHYGEAITKGQKHVMQALPRMLTLYCEHGSDQLARGANQPRTSKENRAATEVLNTMKQLAATAIAPPKWLVALPQLISRIAHANREVSEVIRIVLVRLGEAFPHQVLWSAAAVTRSAVPKRRDAAAEVMKLVSNQGRRTNNTYLLTVLEQFNSLSEQLIRLCHWQPPAQRNRIVTTASAHRDFEHLVRLLPCEVMVPNQEQFRAPLPPAAGGSRSAAEHPAGGGSGGTSSGLIKISALKDELQIMQSLMKPKKLTFVGSDGLDYSFLAKPKDDLRKDYRLMDFAGLLNALFAGDAASRRRGLRIRTYAVVALTEDCGVLQWVDGLTPFKGALEDLYISERVYAKKEWQSWIKKLWDGWTEPANKAKLLSNVLARLPPRMHRWLLNKYPEPATWLSARNNFTRTNAVWCMVGHMLGLGDRHGENILLDTTCGDTVHVDFGCLFDKGLTLEVPEMVPFRLTQNVIDGFGITGVEGVFRRCSETTLQVLRQHRDTLMTCAETFLHDPLVEWANRGQGQGQRPQDGGLGEAENPAAKDALATIEGRLTGTLLGVQSIPTLQLSCEGQAARLISEASDKENLGRMYVWWMPWM</sequence>
<dbReference type="InterPro" id="IPR036940">
    <property type="entry name" value="PI3/4_kinase_cat_sf"/>
</dbReference>
<feature type="region of interest" description="Disordered" evidence="13">
    <location>
        <begin position="1357"/>
        <end position="1382"/>
    </location>
</feature>
<evidence type="ECO:0000256" key="9">
    <source>
        <dbReference type="ARBA" id="ARBA00022840"/>
    </source>
</evidence>
<comment type="subcellular location">
    <subcellularLocation>
        <location evidence="1">Nucleus</location>
    </subcellularLocation>
</comment>
<keyword evidence="5" id="KW-0808">Transferase</keyword>
<dbReference type="Gene3D" id="3.30.1010.10">
    <property type="entry name" value="Phosphatidylinositol 3-kinase Catalytic Subunit, Chain A, domain 4"/>
    <property type="match status" value="1"/>
</dbReference>
<evidence type="ECO:0000256" key="4">
    <source>
        <dbReference type="ARBA" id="ARBA00022527"/>
    </source>
</evidence>
<feature type="domain" description="FATC" evidence="16">
    <location>
        <begin position="2782"/>
        <end position="2814"/>
    </location>
</feature>
<feature type="region of interest" description="Disordered" evidence="13">
    <location>
        <begin position="1"/>
        <end position="76"/>
    </location>
</feature>
<dbReference type="Pfam" id="PF02259">
    <property type="entry name" value="FAT"/>
    <property type="match status" value="1"/>
</dbReference>
<evidence type="ECO:0000256" key="1">
    <source>
        <dbReference type="ARBA" id="ARBA00004123"/>
    </source>
</evidence>
<evidence type="ECO:0000256" key="7">
    <source>
        <dbReference type="ARBA" id="ARBA00022763"/>
    </source>
</evidence>
<dbReference type="Pfam" id="PF23593">
    <property type="entry name" value="HEAT_ATR"/>
    <property type="match status" value="1"/>
</dbReference>
<evidence type="ECO:0000256" key="6">
    <source>
        <dbReference type="ARBA" id="ARBA00022741"/>
    </source>
</evidence>
<comment type="caution">
    <text evidence="17">The sequence shown here is derived from an EMBL/GenBank/DDBJ whole genome shotgun (WGS) entry which is preliminary data.</text>
</comment>
<evidence type="ECO:0000259" key="15">
    <source>
        <dbReference type="PROSITE" id="PS51189"/>
    </source>
</evidence>
<dbReference type="GO" id="GO:0000723">
    <property type="term" value="P:telomere maintenance"/>
    <property type="evidence" value="ECO:0007669"/>
    <property type="project" value="TreeGrafter"/>
</dbReference>
<name>A0A835VZB7_CHLIN</name>
<dbReference type="Pfam" id="PF00454">
    <property type="entry name" value="PI3_PI4_kinase"/>
    <property type="match status" value="1"/>
</dbReference>
<evidence type="ECO:0000256" key="11">
    <source>
        <dbReference type="ARBA" id="ARBA00023242"/>
    </source>
</evidence>
<evidence type="ECO:0000256" key="3">
    <source>
        <dbReference type="ARBA" id="ARBA00012513"/>
    </source>
</evidence>
<dbReference type="EMBL" id="JAEHOC010000019">
    <property type="protein sequence ID" value="KAG2433465.1"/>
    <property type="molecule type" value="Genomic_DNA"/>
</dbReference>
<dbReference type="InterPro" id="IPR018936">
    <property type="entry name" value="PI3/4_kinase_CS"/>
</dbReference>
<protein>
    <recommendedName>
        <fullName evidence="12">Serine/threonine-protein kinase ATR</fullName>
        <ecNumber evidence="3">2.7.11.1</ecNumber>
    </recommendedName>
</protein>
<keyword evidence="10" id="KW-0234">DNA repair</keyword>
<dbReference type="PANTHER" id="PTHR11139">
    <property type="entry name" value="ATAXIA TELANGIECTASIA MUTATED ATM -RELATED"/>
    <property type="match status" value="1"/>
</dbReference>
<keyword evidence="18" id="KW-1185">Reference proteome</keyword>
<dbReference type="GO" id="GO:0005694">
    <property type="term" value="C:chromosome"/>
    <property type="evidence" value="ECO:0007669"/>
    <property type="project" value="TreeGrafter"/>
</dbReference>
<feature type="region of interest" description="Disordered" evidence="13">
    <location>
        <begin position="1804"/>
        <end position="1828"/>
    </location>
</feature>
<dbReference type="SMART" id="SM01343">
    <property type="entry name" value="FATC"/>
    <property type="match status" value="1"/>
</dbReference>
<reference evidence="17" key="1">
    <citation type="journal article" date="2020" name="bioRxiv">
        <title>Comparative genomics of Chlamydomonas.</title>
        <authorList>
            <person name="Craig R.J."/>
            <person name="Hasan A.R."/>
            <person name="Ness R.W."/>
            <person name="Keightley P.D."/>
        </authorList>
    </citation>
    <scope>NUCLEOTIDE SEQUENCE</scope>
    <source>
        <strain evidence="17">SAG 7.73</strain>
    </source>
</reference>
<feature type="compositionally biased region" description="Basic and acidic residues" evidence="13">
    <location>
        <begin position="51"/>
        <end position="60"/>
    </location>
</feature>
<dbReference type="GO" id="GO:0004674">
    <property type="term" value="F:protein serine/threonine kinase activity"/>
    <property type="evidence" value="ECO:0007669"/>
    <property type="project" value="UniProtKB-KW"/>
</dbReference>
<dbReference type="PANTHER" id="PTHR11139:SF69">
    <property type="entry name" value="SERINE_THREONINE-PROTEIN KINASE ATR"/>
    <property type="match status" value="1"/>
</dbReference>
<dbReference type="GO" id="GO:0005634">
    <property type="term" value="C:nucleus"/>
    <property type="evidence" value="ECO:0007669"/>
    <property type="project" value="UniProtKB-SubCell"/>
</dbReference>
<keyword evidence="9" id="KW-0067">ATP-binding</keyword>
<dbReference type="PROSITE" id="PS00916">
    <property type="entry name" value="PI3_4_KINASE_2"/>
    <property type="match status" value="1"/>
</dbReference>
<feature type="domain" description="FAT" evidence="15">
    <location>
        <begin position="1657"/>
        <end position="2342"/>
    </location>
</feature>
<keyword evidence="7" id="KW-0227">DNA damage</keyword>
<dbReference type="PROSITE" id="PS50290">
    <property type="entry name" value="PI3_4_KINASE_3"/>
    <property type="match status" value="1"/>
</dbReference>
<organism evidence="17 18">
    <name type="scientific">Chlamydomonas incerta</name>
    <dbReference type="NCBI Taxonomy" id="51695"/>
    <lineage>
        <taxon>Eukaryota</taxon>
        <taxon>Viridiplantae</taxon>
        <taxon>Chlorophyta</taxon>
        <taxon>core chlorophytes</taxon>
        <taxon>Chlorophyceae</taxon>
        <taxon>CS clade</taxon>
        <taxon>Chlamydomonadales</taxon>
        <taxon>Chlamydomonadaceae</taxon>
        <taxon>Chlamydomonas</taxon>
    </lineage>
</organism>
<gene>
    <name evidence="17" type="ORF">HXX76_008522</name>
</gene>
<keyword evidence="4" id="KW-0723">Serine/threonine-protein kinase</keyword>
<dbReference type="Pfam" id="PF02260">
    <property type="entry name" value="FATC"/>
    <property type="match status" value="1"/>
</dbReference>
<dbReference type="GO" id="GO:0006281">
    <property type="term" value="P:DNA repair"/>
    <property type="evidence" value="ECO:0007669"/>
    <property type="project" value="UniProtKB-KW"/>
</dbReference>
<dbReference type="PROSITE" id="PS51189">
    <property type="entry name" value="FAT"/>
    <property type="match status" value="1"/>
</dbReference>
<dbReference type="InterPro" id="IPR057564">
    <property type="entry name" value="HEAT_ATR"/>
</dbReference>
<dbReference type="Proteomes" id="UP000650467">
    <property type="component" value="Unassembled WGS sequence"/>
</dbReference>
<dbReference type="EC" id="2.7.11.1" evidence="3"/>
<evidence type="ECO:0000259" key="14">
    <source>
        <dbReference type="PROSITE" id="PS50290"/>
    </source>
</evidence>
<dbReference type="InterPro" id="IPR003151">
    <property type="entry name" value="PIK-rel_kinase_FAT"/>
</dbReference>
<accession>A0A835VZB7</accession>
<feature type="compositionally biased region" description="Gly residues" evidence="13">
    <location>
        <begin position="1019"/>
        <end position="1029"/>
    </location>
</feature>
<dbReference type="InterPro" id="IPR003152">
    <property type="entry name" value="FATC_dom"/>
</dbReference>
<evidence type="ECO:0000313" key="17">
    <source>
        <dbReference type="EMBL" id="KAG2433465.1"/>
    </source>
</evidence>
<evidence type="ECO:0000256" key="10">
    <source>
        <dbReference type="ARBA" id="ARBA00023204"/>
    </source>
</evidence>
<dbReference type="InterPro" id="IPR011009">
    <property type="entry name" value="Kinase-like_dom_sf"/>
</dbReference>
<evidence type="ECO:0000256" key="13">
    <source>
        <dbReference type="SAM" id="MobiDB-lite"/>
    </source>
</evidence>
<feature type="compositionally biased region" description="Polar residues" evidence="13">
    <location>
        <begin position="1"/>
        <end position="10"/>
    </location>
</feature>
<dbReference type="CDD" id="cd00892">
    <property type="entry name" value="PIKKc_ATR"/>
    <property type="match status" value="1"/>
</dbReference>
<dbReference type="Pfam" id="PF25030">
    <property type="entry name" value="M-HEAT_ATR"/>
    <property type="match status" value="1"/>
</dbReference>
<dbReference type="InterPro" id="IPR000403">
    <property type="entry name" value="PI3/4_kinase_cat_dom"/>
</dbReference>
<dbReference type="GO" id="GO:0000077">
    <property type="term" value="P:DNA damage checkpoint signaling"/>
    <property type="evidence" value="ECO:0007669"/>
    <property type="project" value="TreeGrafter"/>
</dbReference>
<dbReference type="InterPro" id="IPR014009">
    <property type="entry name" value="PIK_FAT"/>
</dbReference>
<keyword evidence="6" id="KW-0547">Nucleotide-binding</keyword>
<dbReference type="GO" id="GO:0005524">
    <property type="term" value="F:ATP binding"/>
    <property type="evidence" value="ECO:0007669"/>
    <property type="project" value="UniProtKB-KW"/>
</dbReference>
<evidence type="ECO:0000256" key="12">
    <source>
        <dbReference type="ARBA" id="ARBA00024420"/>
    </source>
</evidence>
<evidence type="ECO:0000256" key="5">
    <source>
        <dbReference type="ARBA" id="ARBA00022679"/>
    </source>
</evidence>
<dbReference type="SMART" id="SM00146">
    <property type="entry name" value="PI3Kc"/>
    <property type="match status" value="1"/>
</dbReference>
<dbReference type="InterPro" id="IPR056802">
    <property type="entry name" value="ATR-like_M-HEAT"/>
</dbReference>
<evidence type="ECO:0000256" key="2">
    <source>
        <dbReference type="ARBA" id="ARBA00010769"/>
    </source>
</evidence>
<feature type="region of interest" description="Disordered" evidence="13">
    <location>
        <begin position="2429"/>
        <end position="2455"/>
    </location>
</feature>
<comment type="similarity">
    <text evidence="2">Belongs to the PI3/PI4-kinase family. ATM subfamily.</text>
</comment>
<proteinExistence type="inferred from homology"/>